<evidence type="ECO:0000313" key="4">
    <source>
        <dbReference type="EMBL" id="GGC54504.1"/>
    </source>
</evidence>
<reference evidence="4" key="2">
    <citation type="submission" date="2020-09" db="EMBL/GenBank/DDBJ databases">
        <authorList>
            <person name="Sun Q."/>
            <person name="Zhou Y."/>
        </authorList>
    </citation>
    <scope>NUCLEOTIDE SEQUENCE</scope>
    <source>
        <strain evidence="4">CGMCC 1.12919</strain>
    </source>
</reference>
<dbReference type="PANTHER" id="PTHR16305">
    <property type="entry name" value="TESTICULAR SOLUBLE ADENYLYL CYCLASE"/>
    <property type="match status" value="1"/>
</dbReference>
<dbReference type="GO" id="GO:0035556">
    <property type="term" value="P:intracellular signal transduction"/>
    <property type="evidence" value="ECO:0007669"/>
    <property type="project" value="InterPro"/>
</dbReference>
<dbReference type="InterPro" id="IPR027417">
    <property type="entry name" value="P-loop_NTPase"/>
</dbReference>
<dbReference type="InterPro" id="IPR001054">
    <property type="entry name" value="A/G_cyclase"/>
</dbReference>
<dbReference type="Gene3D" id="1.25.40.10">
    <property type="entry name" value="Tetratricopeptide repeat domain"/>
    <property type="match status" value="1"/>
</dbReference>
<evidence type="ECO:0000256" key="1">
    <source>
        <dbReference type="ARBA" id="ARBA00022741"/>
    </source>
</evidence>
<dbReference type="Gene3D" id="3.30.70.1230">
    <property type="entry name" value="Nucleotide cyclase"/>
    <property type="match status" value="2"/>
</dbReference>
<dbReference type="GO" id="GO:0005737">
    <property type="term" value="C:cytoplasm"/>
    <property type="evidence" value="ECO:0007669"/>
    <property type="project" value="TreeGrafter"/>
</dbReference>
<proteinExistence type="predicted"/>
<name>A0A916TZN3_9HYPH</name>
<feature type="domain" description="Guanylate cyclase" evidence="3">
    <location>
        <begin position="301"/>
        <end position="376"/>
    </location>
</feature>
<dbReference type="InterPro" id="IPR041664">
    <property type="entry name" value="AAA_16"/>
</dbReference>
<dbReference type="SUPFAM" id="SSF55073">
    <property type="entry name" value="Nucleotide cyclase"/>
    <property type="match status" value="2"/>
</dbReference>
<dbReference type="Gene3D" id="3.40.50.300">
    <property type="entry name" value="P-loop containing nucleotide triphosphate hydrolases"/>
    <property type="match status" value="1"/>
</dbReference>
<keyword evidence="5" id="KW-1185">Reference proteome</keyword>
<protein>
    <recommendedName>
        <fullName evidence="3">Guanylate cyclase domain-containing protein</fullName>
    </recommendedName>
</protein>
<sequence length="1342" mass="147420">MDRLTGDVSAYVPRWVRTARGGRRFPFNEPVVESAVAAVLLLDIAGFVEMTNRMARHGPGGAEEVSILLNQCFGPLTDIIDRYGGDIIAFAGDAILAVWDDAFEMDEAARLAAQCALALKREMNERAGSAQKLHLRISTDIGEIHRCKLGGLYGQWCFVVVGSPFERLGDAYRKAKVGDVVLCSALHNVVRHHCEGIFSNGLFILDRMRKDILPSQMPAGQMPADLNIEELIPSFVVDHLRLGERTWLAEFRNVTIVYIQLVDLSFDETFAKILQAAVLEIQRVAHRFDGVVHKVLMDDKGFSIFLAFGVPRLAHEEDPQRGIEAGLAIARQLKAAGVRTSIGIASGKLFCGDYGGERRREYCLIGPAINIAARLMELAAGDILCDAATATAVRDRVSFSVLPPQQVKGIEPHVAAFRPVTVSTGSRDHGDSEIVGREDERRQLRDALQRGQGGAIIVQGEPGIGKSILLDDLAEFARAQKYRVLRGFATAIDKSTPYFAWRGVIHEILGGDSPEQTRRIAEERLKHDEMLASWLPLLREIINIDLTETALTSQITGSARAACLEALTIALLAEREQAPGALIFEDLHWFDSASIHLLAAVARKLPRLLLVASRRPAASAPARAGPADELGHGIEISLSAMSERAIEELIRRKLRASELPERLVKFVYQHSEGNPFHCEELALALRDTGAVAVARGVCEVLADLDDPAKRSLPASLEGAIVSRVDALPLETQLLLKAASAIGGTFTAETAIAVYPRKTALTDIKAMLRQLMEQDFLLMEDDGSAPRYSFRHAIGQEVTYRLLSLAQRVTLHKLIAVAIERQHSQWLEPYYSQLAQHWEHAAESDRAIGYFELAARQALRSHANRDAIRYIERAYGLTEGSRTVDNDARLSEWEEILGDANNELADYEEAFLHYGRAMAFLHQTSPRGPAGRLARVMTNVARQIRMRAWAPRLAGRPAVDLRTLQRTAHMRERLAERHFFLNESLAVLDETLSALNLAERCGATTEAVSGYSALGLGLGMSGLHRIGRFYCARALRVADEVDSLPVAARAHLLAAVFGYGMGDWDFTERCARRALSLYRQLGDRSRWHAPVTILAFSSIFRGDLGTAETLLSDLETMVSSESTRQAAAWHAAATALLNLMRGRTDTAQLRQLNDLSQVRMGRADRLLCLGILSSALLQRQETADAMEAAERGLAVLQEVDVVWGSYVYGVVGVTEVLLARWAEEKDGRNVGPAAQTRALLACRHAARATRMSPVCRPQALLLGGRSALLAGRPAKAQRLWNAAAQAAKELRMPRELGLALYQIGQTKSHDDPDRSSTLSRAADIFEGVGAQPDLAAVRRALSV</sequence>
<dbReference type="InterPro" id="IPR029787">
    <property type="entry name" value="Nucleotide_cyclase"/>
</dbReference>
<dbReference type="CDD" id="cd07302">
    <property type="entry name" value="CHD"/>
    <property type="match status" value="2"/>
</dbReference>
<dbReference type="PANTHER" id="PTHR16305:SF28">
    <property type="entry name" value="GUANYLATE CYCLASE DOMAIN-CONTAINING PROTEIN"/>
    <property type="match status" value="1"/>
</dbReference>
<evidence type="ECO:0000313" key="5">
    <source>
        <dbReference type="Proteomes" id="UP000637002"/>
    </source>
</evidence>
<dbReference type="Pfam" id="PF13191">
    <property type="entry name" value="AAA_16"/>
    <property type="match status" value="1"/>
</dbReference>
<keyword evidence="1" id="KW-0547">Nucleotide-binding</keyword>
<dbReference type="InterPro" id="IPR011990">
    <property type="entry name" value="TPR-like_helical_dom_sf"/>
</dbReference>
<dbReference type="GO" id="GO:0004016">
    <property type="term" value="F:adenylate cyclase activity"/>
    <property type="evidence" value="ECO:0007669"/>
    <property type="project" value="TreeGrafter"/>
</dbReference>
<evidence type="ECO:0000259" key="3">
    <source>
        <dbReference type="PROSITE" id="PS50125"/>
    </source>
</evidence>
<dbReference type="GO" id="GO:0005524">
    <property type="term" value="F:ATP binding"/>
    <property type="evidence" value="ECO:0007669"/>
    <property type="project" value="UniProtKB-KW"/>
</dbReference>
<dbReference type="SUPFAM" id="SSF52540">
    <property type="entry name" value="P-loop containing nucleoside triphosphate hydrolases"/>
    <property type="match status" value="1"/>
</dbReference>
<dbReference type="SUPFAM" id="SSF48452">
    <property type="entry name" value="TPR-like"/>
    <property type="match status" value="1"/>
</dbReference>
<organism evidence="4 5">
    <name type="scientific">Chelatococcus reniformis</name>
    <dbReference type="NCBI Taxonomy" id="1494448"/>
    <lineage>
        <taxon>Bacteria</taxon>
        <taxon>Pseudomonadati</taxon>
        <taxon>Pseudomonadota</taxon>
        <taxon>Alphaproteobacteria</taxon>
        <taxon>Hyphomicrobiales</taxon>
        <taxon>Chelatococcaceae</taxon>
        <taxon>Chelatococcus</taxon>
    </lineage>
</organism>
<dbReference type="EMBL" id="BMGG01000002">
    <property type="protein sequence ID" value="GGC54504.1"/>
    <property type="molecule type" value="Genomic_DNA"/>
</dbReference>
<dbReference type="SMART" id="SM00044">
    <property type="entry name" value="CYCc"/>
    <property type="match status" value="1"/>
</dbReference>
<dbReference type="Proteomes" id="UP000637002">
    <property type="component" value="Unassembled WGS sequence"/>
</dbReference>
<reference evidence="4" key="1">
    <citation type="journal article" date="2014" name="Int. J. Syst. Evol. Microbiol.">
        <title>Complete genome sequence of Corynebacterium casei LMG S-19264T (=DSM 44701T), isolated from a smear-ripened cheese.</title>
        <authorList>
            <consortium name="US DOE Joint Genome Institute (JGI-PGF)"/>
            <person name="Walter F."/>
            <person name="Albersmeier A."/>
            <person name="Kalinowski J."/>
            <person name="Ruckert C."/>
        </authorList>
    </citation>
    <scope>NUCLEOTIDE SEQUENCE</scope>
    <source>
        <strain evidence="4">CGMCC 1.12919</strain>
    </source>
</reference>
<dbReference type="GO" id="GO:0009190">
    <property type="term" value="P:cyclic nucleotide biosynthetic process"/>
    <property type="evidence" value="ECO:0007669"/>
    <property type="project" value="InterPro"/>
</dbReference>
<keyword evidence="2" id="KW-0067">ATP-binding</keyword>
<dbReference type="PROSITE" id="PS50125">
    <property type="entry name" value="GUANYLATE_CYCLASE_2"/>
    <property type="match status" value="2"/>
</dbReference>
<accession>A0A916TZN3</accession>
<evidence type="ECO:0000256" key="2">
    <source>
        <dbReference type="ARBA" id="ARBA00022840"/>
    </source>
</evidence>
<comment type="caution">
    <text evidence="4">The sequence shown here is derived from an EMBL/GenBank/DDBJ whole genome shotgun (WGS) entry which is preliminary data.</text>
</comment>
<feature type="domain" description="Guanylate cyclase" evidence="3">
    <location>
        <begin position="38"/>
        <end position="144"/>
    </location>
</feature>
<gene>
    <name evidence="4" type="ORF">GCM10010994_11830</name>
</gene>